<reference evidence="1 2" key="1">
    <citation type="submission" date="2018-02" db="EMBL/GenBank/DDBJ databases">
        <title>Acetobacter orientalis genome.</title>
        <authorList>
            <person name="Nakashima N."/>
            <person name="Tamura T."/>
        </authorList>
    </citation>
    <scope>NUCLEOTIDE SEQUENCE [LARGE SCALE GENOMIC DNA]</scope>
    <source>
        <strain evidence="1 2">FAN1</strain>
    </source>
</reference>
<evidence type="ECO:0000313" key="1">
    <source>
        <dbReference type="EMBL" id="BBC79527.1"/>
    </source>
</evidence>
<protein>
    <submittedName>
        <fullName evidence="1">Uncharacterized protein</fullName>
    </submittedName>
</protein>
<dbReference type="Proteomes" id="UP000270034">
    <property type="component" value="Chromosome"/>
</dbReference>
<sequence length="41" mass="4533">MRACACLCQWFAGVRALKIKVLNWKKANFAFGSGGAKRFSP</sequence>
<dbReference type="EMBL" id="AP018515">
    <property type="protein sequence ID" value="BBC79527.1"/>
    <property type="molecule type" value="Genomic_DNA"/>
</dbReference>
<dbReference type="KEGG" id="aot:AcetOri_orf01758"/>
<proteinExistence type="predicted"/>
<organism evidence="1 2">
    <name type="scientific">Acetobacter orientalis</name>
    <dbReference type="NCBI Taxonomy" id="146474"/>
    <lineage>
        <taxon>Bacteria</taxon>
        <taxon>Pseudomonadati</taxon>
        <taxon>Pseudomonadota</taxon>
        <taxon>Alphaproteobacteria</taxon>
        <taxon>Acetobacterales</taxon>
        <taxon>Acetobacteraceae</taxon>
        <taxon>Acetobacter</taxon>
    </lineage>
</organism>
<name>A0A2Z5ZH85_9PROT</name>
<accession>A0A2Z5ZH85</accession>
<dbReference type="AlphaFoldDB" id="A0A2Z5ZH85"/>
<evidence type="ECO:0000313" key="2">
    <source>
        <dbReference type="Proteomes" id="UP000270034"/>
    </source>
</evidence>
<gene>
    <name evidence="1" type="ORF">AcetOrient_orf01758</name>
</gene>